<dbReference type="PANTHER" id="PTHR39472:SF1">
    <property type="entry name" value="EXPRESSED PROTEIN"/>
    <property type="match status" value="1"/>
</dbReference>
<name>A0ABP0D173_9PEZI</name>
<evidence type="ECO:0000256" key="2">
    <source>
        <dbReference type="SAM" id="MobiDB-lite"/>
    </source>
</evidence>
<feature type="coiled-coil region" evidence="1">
    <location>
        <begin position="248"/>
        <end position="283"/>
    </location>
</feature>
<evidence type="ECO:0000313" key="4">
    <source>
        <dbReference type="Proteomes" id="UP001642406"/>
    </source>
</evidence>
<organism evidence="3 4">
    <name type="scientific">Sporothrix bragantina</name>
    <dbReference type="NCBI Taxonomy" id="671064"/>
    <lineage>
        <taxon>Eukaryota</taxon>
        <taxon>Fungi</taxon>
        <taxon>Dikarya</taxon>
        <taxon>Ascomycota</taxon>
        <taxon>Pezizomycotina</taxon>
        <taxon>Sordariomycetes</taxon>
        <taxon>Sordariomycetidae</taxon>
        <taxon>Ophiostomatales</taxon>
        <taxon>Ophiostomataceae</taxon>
        <taxon>Sporothrix</taxon>
    </lineage>
</organism>
<accession>A0ABP0D173</accession>
<sequence>MNGVGPQGTPGTGAGAMAGTGGAAASGFPAPAGYTAELSYIHAMVEELSRQLADNKRVLDDVVTGVGRVRSRARTQQLGNEELIEGASEELQGQETNMDATISVLSEALDTAKYAKDANAALLGQYAQALAGMLKQFHEYKQKHVADVAAWHRSYRHQLAEARAENSRLRDQIWQMQERAGRANASLRAFRAAYDEDPTRWDRRVADKALRQELRFWKRMAMPSVADDDLAYWSDDDDLVDPAEKVRLHELERKAIEDQQRILEHQQQQLQQQQHQQQQQQQQHIQYQHQQYEQQMGFAAATAMSSILPSSSLASSSGDIGDALEDLDDSRRLQSNELGNGGGVGGGGEIGSLRNENLNDAALAERAMSETSSVVIGEKDPTFRVAITSVSDKGKAEPGEYRDAEDVEDGEGEVKEDDDNPDLDESIRLEENARSQLPAVPQAPSSAPPPASINRMGS</sequence>
<feature type="compositionally biased region" description="Low complexity" evidence="2">
    <location>
        <begin position="435"/>
        <end position="445"/>
    </location>
</feature>
<reference evidence="3 4" key="1">
    <citation type="submission" date="2024-01" db="EMBL/GenBank/DDBJ databases">
        <authorList>
            <person name="Allen C."/>
            <person name="Tagirdzhanova G."/>
        </authorList>
    </citation>
    <scope>NUCLEOTIDE SEQUENCE [LARGE SCALE GENOMIC DNA]</scope>
</reference>
<dbReference type="Proteomes" id="UP001642406">
    <property type="component" value="Unassembled WGS sequence"/>
</dbReference>
<feature type="coiled-coil region" evidence="1">
    <location>
        <begin position="152"/>
        <end position="179"/>
    </location>
</feature>
<feature type="region of interest" description="Disordered" evidence="2">
    <location>
        <begin position="389"/>
        <end position="458"/>
    </location>
</feature>
<keyword evidence="4" id="KW-1185">Reference proteome</keyword>
<dbReference type="PANTHER" id="PTHR39472">
    <property type="entry name" value="EXPRESSED PROTEIN"/>
    <property type="match status" value="1"/>
</dbReference>
<proteinExistence type="predicted"/>
<gene>
    <name evidence="3" type="ORF">SBRCBS47491_010220</name>
</gene>
<feature type="region of interest" description="Disordered" evidence="2">
    <location>
        <begin position="333"/>
        <end position="352"/>
    </location>
</feature>
<dbReference type="SUPFAM" id="SSF81995">
    <property type="entry name" value="beta-sandwich domain of Sec23/24"/>
    <property type="match status" value="1"/>
</dbReference>
<feature type="compositionally biased region" description="Basic and acidic residues" evidence="2">
    <location>
        <begin position="392"/>
        <end position="404"/>
    </location>
</feature>
<evidence type="ECO:0000256" key="1">
    <source>
        <dbReference type="SAM" id="Coils"/>
    </source>
</evidence>
<feature type="compositionally biased region" description="Acidic residues" evidence="2">
    <location>
        <begin position="405"/>
        <end position="424"/>
    </location>
</feature>
<keyword evidence="1" id="KW-0175">Coiled coil</keyword>
<dbReference type="EMBL" id="CAWUHC010000232">
    <property type="protein sequence ID" value="CAK7237956.1"/>
    <property type="molecule type" value="Genomic_DNA"/>
</dbReference>
<protein>
    <submittedName>
        <fullName evidence="3">Uncharacterized protein</fullName>
    </submittedName>
</protein>
<comment type="caution">
    <text evidence="3">The sequence shown here is derived from an EMBL/GenBank/DDBJ whole genome shotgun (WGS) entry which is preliminary data.</text>
</comment>
<evidence type="ECO:0000313" key="3">
    <source>
        <dbReference type="EMBL" id="CAK7237956.1"/>
    </source>
</evidence>
<feature type="compositionally biased region" description="Gly residues" evidence="2">
    <location>
        <begin position="339"/>
        <end position="350"/>
    </location>
</feature>